<organism evidence="3 4">
    <name type="scientific">Aurantibacter aestuarii</name>
    <dbReference type="NCBI Taxonomy" id="1266046"/>
    <lineage>
        <taxon>Bacteria</taxon>
        <taxon>Pseudomonadati</taxon>
        <taxon>Bacteroidota</taxon>
        <taxon>Flavobacteriia</taxon>
        <taxon>Flavobacteriales</taxon>
        <taxon>Flavobacteriaceae</taxon>
        <taxon>Aurantibacter</taxon>
    </lineage>
</organism>
<keyword evidence="4" id="KW-1185">Reference proteome</keyword>
<keyword evidence="3" id="KW-0808">Transferase</keyword>
<dbReference type="CDD" id="cd06223">
    <property type="entry name" value="PRTases_typeI"/>
    <property type="match status" value="1"/>
</dbReference>
<dbReference type="EMBL" id="PXOQ01000007">
    <property type="protein sequence ID" value="PSG90917.1"/>
    <property type="molecule type" value="Genomic_DNA"/>
</dbReference>
<dbReference type="InterPro" id="IPR029057">
    <property type="entry name" value="PRTase-like"/>
</dbReference>
<dbReference type="OrthoDB" id="9779910at2"/>
<dbReference type="InterPro" id="IPR000836">
    <property type="entry name" value="PRTase_dom"/>
</dbReference>
<name>A0A2T1NEP8_9FLAO</name>
<gene>
    <name evidence="3" type="ORF">C7H52_02490</name>
</gene>
<evidence type="ECO:0000259" key="2">
    <source>
        <dbReference type="Pfam" id="PF00156"/>
    </source>
</evidence>
<keyword evidence="3" id="KW-0328">Glycosyltransferase</keyword>
<dbReference type="Pfam" id="PF00156">
    <property type="entry name" value="Pribosyltran"/>
    <property type="match status" value="1"/>
</dbReference>
<dbReference type="AlphaFoldDB" id="A0A2T1NEP8"/>
<accession>A0A2T1NEP8</accession>
<dbReference type="Gene3D" id="3.40.50.2020">
    <property type="match status" value="1"/>
</dbReference>
<dbReference type="GO" id="GO:0016757">
    <property type="term" value="F:glycosyltransferase activity"/>
    <property type="evidence" value="ECO:0007669"/>
    <property type="project" value="UniProtKB-KW"/>
</dbReference>
<dbReference type="PANTHER" id="PTHR47505:SF1">
    <property type="entry name" value="DNA UTILIZATION PROTEIN YHGH"/>
    <property type="match status" value="1"/>
</dbReference>
<feature type="domain" description="Phosphoribosyltransferase" evidence="2">
    <location>
        <begin position="135"/>
        <end position="222"/>
    </location>
</feature>
<dbReference type="InterPro" id="IPR051910">
    <property type="entry name" value="ComF/GntX_DNA_util-trans"/>
</dbReference>
<comment type="caution">
    <text evidence="3">The sequence shown here is derived from an EMBL/GenBank/DDBJ whole genome shotgun (WGS) entry which is preliminary data.</text>
</comment>
<reference evidence="3 4" key="1">
    <citation type="submission" date="2018-03" db="EMBL/GenBank/DDBJ databases">
        <title>Mesoflavibacter sp. HG37 and Mesoflavibacter sp. HG96 sp.nov., two marine bacteria isolated from seawater of Western Pacific Ocean.</title>
        <authorList>
            <person name="Cheng H."/>
            <person name="Wu Y.-H."/>
            <person name="Guo L.-L."/>
            <person name="Xu X.-W."/>
        </authorList>
    </citation>
    <scope>NUCLEOTIDE SEQUENCE [LARGE SCALE GENOMIC DNA]</scope>
    <source>
        <strain evidence="3 4">KCTC 32269</strain>
    </source>
</reference>
<dbReference type="PANTHER" id="PTHR47505">
    <property type="entry name" value="DNA UTILIZATION PROTEIN YHGH"/>
    <property type="match status" value="1"/>
</dbReference>
<evidence type="ECO:0000313" key="3">
    <source>
        <dbReference type="EMBL" id="PSG90917.1"/>
    </source>
</evidence>
<proteinExistence type="inferred from homology"/>
<evidence type="ECO:0000313" key="4">
    <source>
        <dbReference type="Proteomes" id="UP000238426"/>
    </source>
</evidence>
<dbReference type="SUPFAM" id="SSF53271">
    <property type="entry name" value="PRTase-like"/>
    <property type="match status" value="1"/>
</dbReference>
<protein>
    <submittedName>
        <fullName evidence="3">Amidophosphoribosyltransferase</fullName>
    </submittedName>
</protein>
<dbReference type="Proteomes" id="UP000238426">
    <property type="component" value="Unassembled WGS sequence"/>
</dbReference>
<evidence type="ECO:0000256" key="1">
    <source>
        <dbReference type="ARBA" id="ARBA00008007"/>
    </source>
</evidence>
<sequence>MFKSLFNLFFPEVCLSCHLALSDHEMVICTDCRHHLPILNNSYNHSDNLVKKALYGRVNLVDGAALFKFEKKGHIQQLLHELKYKKEERLSSFFGEWLGEHLKHSEFFKDIDVVIPVPLHPSKLKQRGYNQVAGFGKALADCLDASYNDVVLLKQKSTNSQVFKNRLERWQLNNEMFVTQHLDSLEGKHILLVDDIITTGATLEACANELLKAQHIKISVATIAIA</sequence>
<comment type="similarity">
    <text evidence="1">Belongs to the ComF/GntX family.</text>
</comment>